<gene>
    <name evidence="2" type="ORF">HUG12_11430</name>
</gene>
<feature type="compositionally biased region" description="Basic and acidic residues" evidence="1">
    <location>
        <begin position="38"/>
        <end position="54"/>
    </location>
</feature>
<name>A0A7D5QHK8_9EURY</name>
<dbReference type="RefSeq" id="WP_179268889.1">
    <property type="nucleotide sequence ID" value="NZ_CP058579.1"/>
</dbReference>
<feature type="compositionally biased region" description="Low complexity" evidence="1">
    <location>
        <begin position="70"/>
        <end position="87"/>
    </location>
</feature>
<keyword evidence="3" id="KW-1185">Reference proteome</keyword>
<dbReference type="OrthoDB" id="304708at2157"/>
<accession>A0A7D5QHK8</accession>
<protein>
    <submittedName>
        <fullName evidence="2">Uncharacterized protein</fullName>
    </submittedName>
</protein>
<dbReference type="EMBL" id="CP058579">
    <property type="protein sequence ID" value="QLG62304.1"/>
    <property type="molecule type" value="Genomic_DNA"/>
</dbReference>
<feature type="region of interest" description="Disordered" evidence="1">
    <location>
        <begin position="23"/>
        <end position="87"/>
    </location>
</feature>
<sequence>MTRGRRALLRGVGAGLAGLTGGCLARGSNVRYPSVETSTDRHTEAGTADDRDGATDGGDAAGDGSTEGSPTDAPPETDAAPDPANPALAERTRRVADELRWFAETYPEAIAEFRTAMRRSTRATRDLKDAGTVGVADVDELAATYDDAFERARDALDGRFRVVDGIEDRVEYHLAVVRKFAGRGDRDRTDEELGRLAAFAGGFATDVYADRSLSRNPIENRLTAFLRADEYDPERTLLWQLARTSAGGERFEAYAYRAERGDLLRPPVTDGDSRAMADWYGPLHEPADRTAAATLSVHEVDRSGGRPFPTRRPEATPTRTVVLQRYADERAAARALSEVASRVTREGEYAMGDGTWRRVYYRRAGDVAYALCCRAGEFLLATGAGETAWEERVDWDRVHRRTWLSGVGA</sequence>
<evidence type="ECO:0000313" key="3">
    <source>
        <dbReference type="Proteomes" id="UP000509626"/>
    </source>
</evidence>
<reference evidence="2 3" key="1">
    <citation type="submission" date="2020-06" db="EMBL/GenBank/DDBJ databases">
        <title>NJ-3-1, isolated from saline soil.</title>
        <authorList>
            <person name="Cui H.L."/>
            <person name="Shi X."/>
        </authorList>
    </citation>
    <scope>NUCLEOTIDE SEQUENCE [LARGE SCALE GENOMIC DNA]</scope>
    <source>
        <strain evidence="2 3">NJ-3-1</strain>
    </source>
</reference>
<proteinExistence type="predicted"/>
<organism evidence="2 3">
    <name type="scientific">Halorarum salinum</name>
    <dbReference type="NCBI Taxonomy" id="2743089"/>
    <lineage>
        <taxon>Archaea</taxon>
        <taxon>Methanobacteriati</taxon>
        <taxon>Methanobacteriota</taxon>
        <taxon>Stenosarchaea group</taxon>
        <taxon>Halobacteria</taxon>
        <taxon>Halobacteriales</taxon>
        <taxon>Haloferacaceae</taxon>
        <taxon>Halorarum</taxon>
    </lineage>
</organism>
<dbReference type="GeneID" id="56038079"/>
<evidence type="ECO:0000313" key="2">
    <source>
        <dbReference type="EMBL" id="QLG62304.1"/>
    </source>
</evidence>
<dbReference type="KEGG" id="halu:HUG12_11430"/>
<dbReference type="Proteomes" id="UP000509626">
    <property type="component" value="Chromosome"/>
</dbReference>
<evidence type="ECO:0000256" key="1">
    <source>
        <dbReference type="SAM" id="MobiDB-lite"/>
    </source>
</evidence>
<dbReference type="AlphaFoldDB" id="A0A7D5QHK8"/>
<dbReference type="PROSITE" id="PS51257">
    <property type="entry name" value="PROKAR_LIPOPROTEIN"/>
    <property type="match status" value="1"/>
</dbReference>